<protein>
    <recommendedName>
        <fullName evidence="3">N-formylglutamate amidohydrolase</fullName>
    </recommendedName>
</protein>
<reference evidence="1 2" key="1">
    <citation type="journal article" date="2016" name="Nat. Commun.">
        <title>Thousands of microbial genomes shed light on interconnected biogeochemical processes in an aquifer system.</title>
        <authorList>
            <person name="Anantharaman K."/>
            <person name="Brown C.T."/>
            <person name="Hug L.A."/>
            <person name="Sharon I."/>
            <person name="Castelle C.J."/>
            <person name="Probst A.J."/>
            <person name="Thomas B.C."/>
            <person name="Singh A."/>
            <person name="Wilkins M.J."/>
            <person name="Karaoz U."/>
            <person name="Brodie E.L."/>
            <person name="Williams K.H."/>
            <person name="Hubbard S.S."/>
            <person name="Banfield J.F."/>
        </authorList>
    </citation>
    <scope>NUCLEOTIDE SEQUENCE [LARGE SCALE GENOMIC DNA]</scope>
</reference>
<evidence type="ECO:0000313" key="1">
    <source>
        <dbReference type="EMBL" id="OGI41180.1"/>
    </source>
</evidence>
<dbReference type="InterPro" id="IPR007709">
    <property type="entry name" value="N-FG_amidohydro"/>
</dbReference>
<gene>
    <name evidence="1" type="ORF">A2140_03610</name>
</gene>
<dbReference type="PROSITE" id="PS51257">
    <property type="entry name" value="PROKAR_LIPOPROTEIN"/>
    <property type="match status" value="1"/>
</dbReference>
<dbReference type="Gene3D" id="3.40.630.40">
    <property type="entry name" value="Zn-dependent exopeptidases"/>
    <property type="match status" value="1"/>
</dbReference>
<sequence length="175" mass="20031">MSKVGMGIIYTLTACGEKLRRPLQAHEVRNLVSRYYEAHHQALLAEVSEELEKYGKSLIIDCHSFSSQPLPCDKDQLTPRPDFCLGTDSFHTPSALTHMVTRYIEEMGFTVGVNRPFAGSLVPMTFYRKDHRVASIMIEVNRRLYMDELTGAKSGRFDSTREQIRTLLVSIREFQ</sequence>
<evidence type="ECO:0000313" key="2">
    <source>
        <dbReference type="Proteomes" id="UP000178379"/>
    </source>
</evidence>
<accession>A0A1F6T7T0</accession>
<proteinExistence type="predicted"/>
<dbReference type="EMBL" id="MFSQ01000034">
    <property type="protein sequence ID" value="OGI41180.1"/>
    <property type="molecule type" value="Genomic_DNA"/>
</dbReference>
<comment type="caution">
    <text evidence="1">The sequence shown here is derived from an EMBL/GenBank/DDBJ whole genome shotgun (WGS) entry which is preliminary data.</text>
</comment>
<name>A0A1F6T7T0_9PROT</name>
<organism evidence="1 2">
    <name type="scientific">Candidatus Muproteobacteria bacterium RBG_16_62_13</name>
    <dbReference type="NCBI Taxonomy" id="1817756"/>
    <lineage>
        <taxon>Bacteria</taxon>
        <taxon>Pseudomonadati</taxon>
        <taxon>Pseudomonadota</taxon>
        <taxon>Candidatus Muproteobacteria</taxon>
    </lineage>
</organism>
<dbReference type="Proteomes" id="UP000178379">
    <property type="component" value="Unassembled WGS sequence"/>
</dbReference>
<dbReference type="Pfam" id="PF05013">
    <property type="entry name" value="FGase"/>
    <property type="match status" value="1"/>
</dbReference>
<dbReference type="SUPFAM" id="SSF53187">
    <property type="entry name" value="Zn-dependent exopeptidases"/>
    <property type="match status" value="1"/>
</dbReference>
<dbReference type="STRING" id="1817756.A2140_03610"/>
<evidence type="ECO:0008006" key="3">
    <source>
        <dbReference type="Google" id="ProtNLM"/>
    </source>
</evidence>
<dbReference type="AlphaFoldDB" id="A0A1F6T7T0"/>